<feature type="region of interest" description="Disordered" evidence="1">
    <location>
        <begin position="301"/>
        <end position="398"/>
    </location>
</feature>
<name>A0AAD7AQR1_9AGAR</name>
<feature type="compositionally biased region" description="Basic and acidic residues" evidence="1">
    <location>
        <begin position="121"/>
        <end position="133"/>
    </location>
</feature>
<proteinExistence type="predicted"/>
<feature type="compositionally biased region" description="Basic residues" evidence="1">
    <location>
        <begin position="432"/>
        <end position="445"/>
    </location>
</feature>
<feature type="compositionally biased region" description="Basic and acidic residues" evidence="1">
    <location>
        <begin position="363"/>
        <end position="381"/>
    </location>
</feature>
<feature type="region of interest" description="Disordered" evidence="1">
    <location>
        <begin position="75"/>
        <end position="94"/>
    </location>
</feature>
<evidence type="ECO:0000313" key="3">
    <source>
        <dbReference type="Proteomes" id="UP001218218"/>
    </source>
</evidence>
<gene>
    <name evidence="2" type="ORF">DFH08DRAFT_797299</name>
</gene>
<evidence type="ECO:0000313" key="2">
    <source>
        <dbReference type="EMBL" id="KAJ7366307.1"/>
    </source>
</evidence>
<dbReference type="EMBL" id="JARIHO010000002">
    <property type="protein sequence ID" value="KAJ7366307.1"/>
    <property type="molecule type" value="Genomic_DNA"/>
</dbReference>
<organism evidence="2 3">
    <name type="scientific">Mycena albidolilacea</name>
    <dbReference type="NCBI Taxonomy" id="1033008"/>
    <lineage>
        <taxon>Eukaryota</taxon>
        <taxon>Fungi</taxon>
        <taxon>Dikarya</taxon>
        <taxon>Basidiomycota</taxon>
        <taxon>Agaricomycotina</taxon>
        <taxon>Agaricomycetes</taxon>
        <taxon>Agaricomycetidae</taxon>
        <taxon>Agaricales</taxon>
        <taxon>Marasmiineae</taxon>
        <taxon>Mycenaceae</taxon>
        <taxon>Mycena</taxon>
    </lineage>
</organism>
<sequence>MSVVRLQLEYQLSLPYTLPLGLCPLLSLPPKSGTRRREGRSARAEAKPLHFQYTGSAYFGLRRIPIGNQYLTGSSTAGSSWVTPSRSPTRTNNQQSCCNIGKGEIGCAPRLPADGIPPTGRSEEAEKGLELQQKKTGWGESKQEEGARDAGNWDEGLYSPHDRLAVRWVSVDGVSFGLEAVPWKTELSPPQQWAGVWRPGNHPVTILRWRSSGPTLRPRGNTQEIFQGSTERKPHGNPLCRGHIRGRVGLKPGPDIRAGTIPGNEVEAGDTPWSVQRGRREVREDCQKQLLEKLVVMDGPRNPETEVAHPEQKLIEYRRRGSNSRTAQPEDPNGPPSRAPLFNTPEPEPRTCEEMLGGWGKVGEVKPEPGSRTEGKKHEVPRPGGNKTWQANSGKGGLSDEWVLDLQCPYYRKLVPSIVPVTQKQGDVDGSRKKRKPRFQARVKLRKGEDMTVKRQESSWRLEKGGQNLRQGRGSELDQNPGNPDMGGSSRRTRKIA</sequence>
<feature type="compositionally biased region" description="Basic and acidic residues" evidence="1">
    <location>
        <begin position="301"/>
        <end position="319"/>
    </location>
</feature>
<feature type="compositionally biased region" description="Basic and acidic residues" evidence="1">
    <location>
        <begin position="446"/>
        <end position="464"/>
    </location>
</feature>
<feature type="region of interest" description="Disordered" evidence="1">
    <location>
        <begin position="117"/>
        <end position="154"/>
    </location>
</feature>
<evidence type="ECO:0000256" key="1">
    <source>
        <dbReference type="SAM" id="MobiDB-lite"/>
    </source>
</evidence>
<protein>
    <submittedName>
        <fullName evidence="2">Uncharacterized protein</fullName>
    </submittedName>
</protein>
<accession>A0AAD7AQR1</accession>
<comment type="caution">
    <text evidence="2">The sequence shown here is derived from an EMBL/GenBank/DDBJ whole genome shotgun (WGS) entry which is preliminary data.</text>
</comment>
<feature type="region of interest" description="Disordered" evidence="1">
    <location>
        <begin position="424"/>
        <end position="497"/>
    </location>
</feature>
<dbReference type="Proteomes" id="UP001218218">
    <property type="component" value="Unassembled WGS sequence"/>
</dbReference>
<feature type="region of interest" description="Disordered" evidence="1">
    <location>
        <begin position="247"/>
        <end position="271"/>
    </location>
</feature>
<dbReference type="AlphaFoldDB" id="A0AAD7AQR1"/>
<keyword evidence="3" id="KW-1185">Reference proteome</keyword>
<reference evidence="2" key="1">
    <citation type="submission" date="2023-03" db="EMBL/GenBank/DDBJ databases">
        <title>Massive genome expansion in bonnet fungi (Mycena s.s.) driven by repeated elements and novel gene families across ecological guilds.</title>
        <authorList>
            <consortium name="Lawrence Berkeley National Laboratory"/>
            <person name="Harder C.B."/>
            <person name="Miyauchi S."/>
            <person name="Viragh M."/>
            <person name="Kuo A."/>
            <person name="Thoen E."/>
            <person name="Andreopoulos B."/>
            <person name="Lu D."/>
            <person name="Skrede I."/>
            <person name="Drula E."/>
            <person name="Henrissat B."/>
            <person name="Morin E."/>
            <person name="Kohler A."/>
            <person name="Barry K."/>
            <person name="LaButti K."/>
            <person name="Morin E."/>
            <person name="Salamov A."/>
            <person name="Lipzen A."/>
            <person name="Mereny Z."/>
            <person name="Hegedus B."/>
            <person name="Baldrian P."/>
            <person name="Stursova M."/>
            <person name="Weitz H."/>
            <person name="Taylor A."/>
            <person name="Grigoriev I.V."/>
            <person name="Nagy L.G."/>
            <person name="Martin F."/>
            <person name="Kauserud H."/>
        </authorList>
    </citation>
    <scope>NUCLEOTIDE SEQUENCE</scope>
    <source>
        <strain evidence="2">CBHHK002</strain>
    </source>
</reference>